<keyword evidence="1" id="KW-1003">Cell membrane</keyword>
<evidence type="ECO:0000313" key="8">
    <source>
        <dbReference type="EMBL" id="CAB4629652.1"/>
    </source>
</evidence>
<feature type="domain" description="POTRA" evidence="7">
    <location>
        <begin position="27"/>
        <end position="92"/>
    </location>
</feature>
<evidence type="ECO:0000256" key="5">
    <source>
        <dbReference type="ARBA" id="ARBA00023306"/>
    </source>
</evidence>
<evidence type="ECO:0000259" key="6">
    <source>
        <dbReference type="Pfam" id="PF03799"/>
    </source>
</evidence>
<keyword evidence="2" id="KW-0132">Cell division</keyword>
<dbReference type="EMBL" id="CAEZVH010000095">
    <property type="protein sequence ID" value="CAB4629652.1"/>
    <property type="molecule type" value="Genomic_DNA"/>
</dbReference>
<gene>
    <name evidence="8" type="ORF">UFOPK1951_00778</name>
</gene>
<evidence type="ECO:0000259" key="7">
    <source>
        <dbReference type="Pfam" id="PF08478"/>
    </source>
</evidence>
<accession>A0A6J6IY32</accession>
<evidence type="ECO:0000256" key="1">
    <source>
        <dbReference type="ARBA" id="ARBA00022475"/>
    </source>
</evidence>
<proteinExistence type="predicted"/>
<dbReference type="InterPro" id="IPR013685">
    <property type="entry name" value="POTRA_FtsQ_type"/>
</dbReference>
<evidence type="ECO:0000256" key="3">
    <source>
        <dbReference type="ARBA" id="ARBA00022692"/>
    </source>
</evidence>
<reference evidence="8" key="1">
    <citation type="submission" date="2020-05" db="EMBL/GenBank/DDBJ databases">
        <authorList>
            <person name="Chiriac C."/>
            <person name="Salcher M."/>
            <person name="Ghai R."/>
            <person name="Kavagutti S V."/>
        </authorList>
    </citation>
    <scope>NUCLEOTIDE SEQUENCE</scope>
</reference>
<dbReference type="Gene3D" id="3.10.20.310">
    <property type="entry name" value="membrane protein fhac"/>
    <property type="match status" value="1"/>
</dbReference>
<keyword evidence="5" id="KW-0131">Cell cycle</keyword>
<evidence type="ECO:0000256" key="4">
    <source>
        <dbReference type="ARBA" id="ARBA00022989"/>
    </source>
</evidence>
<keyword evidence="4" id="KW-1133">Transmembrane helix</keyword>
<keyword evidence="3" id="KW-0812">Transmembrane</keyword>
<dbReference type="Pfam" id="PF03799">
    <property type="entry name" value="FtsQ_DivIB_C"/>
    <property type="match status" value="1"/>
</dbReference>
<dbReference type="AlphaFoldDB" id="A0A6J6IY32"/>
<dbReference type="InterPro" id="IPR005548">
    <property type="entry name" value="Cell_div_FtsQ/DivIB_C"/>
</dbReference>
<dbReference type="GO" id="GO:0051301">
    <property type="term" value="P:cell division"/>
    <property type="evidence" value="ECO:0007669"/>
    <property type="project" value="UniProtKB-KW"/>
</dbReference>
<feature type="domain" description="Cell division protein FtsQ/DivIB C-terminal" evidence="6">
    <location>
        <begin position="105"/>
        <end position="209"/>
    </location>
</feature>
<protein>
    <submittedName>
        <fullName evidence="8">Unannotated protein</fullName>
    </submittedName>
</protein>
<evidence type="ECO:0000256" key="2">
    <source>
        <dbReference type="ARBA" id="ARBA00022618"/>
    </source>
</evidence>
<dbReference type="Pfam" id="PF08478">
    <property type="entry name" value="POTRA_1"/>
    <property type="match status" value="1"/>
</dbReference>
<keyword evidence="4" id="KW-0472">Membrane</keyword>
<name>A0A6J6IY32_9ZZZZ</name>
<sequence length="218" mass="23813">MPRIVKILIGAVVVAALTYLLGWSPVFTVKRVEINGISNSVQILTVEKKIGNLNGTRLARIEPRQISNIISNINWVKSAEVSRNWFSSSVTISIDPRVPIGVIGGRYIDSSGVVFDPIGTPLDVPEVDAPNTEIGLLAIELFTSLPEDFRQDITLLSATSAGDFTMTMKGPFKELALRFGSREESELKIKVFKALVAREENKNISTIDVSAPHAPIVK</sequence>
<organism evidence="8">
    <name type="scientific">freshwater metagenome</name>
    <dbReference type="NCBI Taxonomy" id="449393"/>
    <lineage>
        <taxon>unclassified sequences</taxon>
        <taxon>metagenomes</taxon>
        <taxon>ecological metagenomes</taxon>
    </lineage>
</organism>